<dbReference type="Proteomes" id="UP001151582">
    <property type="component" value="Unassembled WGS sequence"/>
</dbReference>
<keyword evidence="2 4" id="KW-0863">Zinc-finger</keyword>
<proteinExistence type="predicted"/>
<dbReference type="EMBL" id="JANBQB010000124">
    <property type="protein sequence ID" value="KAJ1981472.1"/>
    <property type="molecule type" value="Genomic_DNA"/>
</dbReference>
<dbReference type="AlphaFoldDB" id="A0A9W8B2G9"/>
<dbReference type="PANTHER" id="PTHR46156:SF1">
    <property type="entry name" value="ZINC FINGER CCCH DOMAIN-CONTAINING PROTEIN 3"/>
    <property type="match status" value="1"/>
</dbReference>
<feature type="zinc finger region" description="C3H1-type" evidence="4">
    <location>
        <begin position="193"/>
        <end position="219"/>
    </location>
</feature>
<gene>
    <name evidence="7" type="ORF">H4R34_002066</name>
</gene>
<feature type="domain" description="C3H1-type" evidence="6">
    <location>
        <begin position="193"/>
        <end position="219"/>
    </location>
</feature>
<evidence type="ECO:0000313" key="8">
    <source>
        <dbReference type="Proteomes" id="UP001151582"/>
    </source>
</evidence>
<dbReference type="GO" id="GO:0005634">
    <property type="term" value="C:nucleus"/>
    <property type="evidence" value="ECO:0007669"/>
    <property type="project" value="TreeGrafter"/>
</dbReference>
<feature type="compositionally biased region" description="Polar residues" evidence="5">
    <location>
        <begin position="322"/>
        <end position="331"/>
    </location>
</feature>
<evidence type="ECO:0000256" key="3">
    <source>
        <dbReference type="ARBA" id="ARBA00022833"/>
    </source>
</evidence>
<comment type="caution">
    <text evidence="7">The sequence shown here is derived from an EMBL/GenBank/DDBJ whole genome shotgun (WGS) entry which is preliminary data.</text>
</comment>
<evidence type="ECO:0000259" key="6">
    <source>
        <dbReference type="PROSITE" id="PS50103"/>
    </source>
</evidence>
<feature type="compositionally biased region" description="Low complexity" evidence="5">
    <location>
        <begin position="37"/>
        <end position="48"/>
    </location>
</feature>
<name>A0A9W8B2G9_9FUNG</name>
<feature type="region of interest" description="Disordered" evidence="5">
    <location>
        <begin position="18"/>
        <end position="63"/>
    </location>
</feature>
<organism evidence="7 8">
    <name type="scientific">Dimargaris verticillata</name>
    <dbReference type="NCBI Taxonomy" id="2761393"/>
    <lineage>
        <taxon>Eukaryota</taxon>
        <taxon>Fungi</taxon>
        <taxon>Fungi incertae sedis</taxon>
        <taxon>Zoopagomycota</taxon>
        <taxon>Kickxellomycotina</taxon>
        <taxon>Dimargaritomycetes</taxon>
        <taxon>Dimargaritales</taxon>
        <taxon>Dimargaritaceae</taxon>
        <taxon>Dimargaris</taxon>
    </lineage>
</organism>
<feature type="region of interest" description="Disordered" evidence="5">
    <location>
        <begin position="113"/>
        <end position="132"/>
    </location>
</feature>
<dbReference type="PANTHER" id="PTHR46156">
    <property type="entry name" value="CCCH ZINGC FINGER"/>
    <property type="match status" value="1"/>
</dbReference>
<dbReference type="SMART" id="SM00356">
    <property type="entry name" value="ZnF_C3H1"/>
    <property type="match status" value="3"/>
</dbReference>
<dbReference type="Gene3D" id="4.10.1000.10">
    <property type="entry name" value="Zinc finger, CCCH-type"/>
    <property type="match status" value="1"/>
</dbReference>
<evidence type="ECO:0000256" key="1">
    <source>
        <dbReference type="ARBA" id="ARBA00022723"/>
    </source>
</evidence>
<evidence type="ECO:0000256" key="5">
    <source>
        <dbReference type="SAM" id="MobiDB-lite"/>
    </source>
</evidence>
<feature type="domain" description="C3H1-type" evidence="6">
    <location>
        <begin position="220"/>
        <end position="248"/>
    </location>
</feature>
<dbReference type="SUPFAM" id="SSF90229">
    <property type="entry name" value="CCCH zinc finger"/>
    <property type="match status" value="1"/>
</dbReference>
<sequence length="356" mass="39605">MSSDDQLKAEIARLQAAISQHKAQTQSTGPRPAAIDSSGSGEGTTSSSLPATVVPNLSTSSASGYVKRGNKLVRVCNDTDASLPSVSSLRPLSLRKPKRPLPSRHLKLINPQATVHEGSSSSRASPTKPQWVQRRTRHMQLINAKIASQLTPRPLLARRRRAREIAIGKAVFVLDRTGKKLRRKSSAQIKRRPERVPLCYHFQRGQCHKSQCPYIHVRMSPDAPICRPFVYEGYCTNGKDCEHRHVYECPEFAETGECQRPKCRLPHINRRKAPHSTNAPLSETDHLASPVDKRETSTHKSMPTPPRPQRYMEMASVEPDETSTANTSVPQTDVAAKQKSKATTFASDYDFIAFDD</sequence>
<feature type="compositionally biased region" description="Basic and acidic residues" evidence="5">
    <location>
        <begin position="283"/>
        <end position="298"/>
    </location>
</feature>
<feature type="region of interest" description="Disordered" evidence="5">
    <location>
        <begin position="270"/>
        <end position="341"/>
    </location>
</feature>
<keyword evidence="1 4" id="KW-0479">Metal-binding</keyword>
<evidence type="ECO:0000256" key="4">
    <source>
        <dbReference type="PROSITE-ProRule" id="PRU00723"/>
    </source>
</evidence>
<dbReference type="InterPro" id="IPR000571">
    <property type="entry name" value="Znf_CCCH"/>
</dbReference>
<evidence type="ECO:0000256" key="2">
    <source>
        <dbReference type="ARBA" id="ARBA00022771"/>
    </source>
</evidence>
<dbReference type="OrthoDB" id="410307at2759"/>
<reference evidence="7" key="1">
    <citation type="submission" date="2022-07" db="EMBL/GenBank/DDBJ databases">
        <title>Phylogenomic reconstructions and comparative analyses of Kickxellomycotina fungi.</title>
        <authorList>
            <person name="Reynolds N.K."/>
            <person name="Stajich J.E."/>
            <person name="Barry K."/>
            <person name="Grigoriev I.V."/>
            <person name="Crous P."/>
            <person name="Smith M.E."/>
        </authorList>
    </citation>
    <scope>NUCLEOTIDE SEQUENCE</scope>
    <source>
        <strain evidence="7">RSA 567</strain>
    </source>
</reference>
<dbReference type="PROSITE" id="PS50103">
    <property type="entry name" value="ZF_C3H1"/>
    <property type="match status" value="2"/>
</dbReference>
<feature type="compositionally biased region" description="Polar residues" evidence="5">
    <location>
        <begin position="18"/>
        <end position="29"/>
    </location>
</feature>
<protein>
    <recommendedName>
        <fullName evidence="6">C3H1-type domain-containing protein</fullName>
    </recommendedName>
</protein>
<keyword evidence="3 4" id="KW-0862">Zinc</keyword>
<feature type="zinc finger region" description="C3H1-type" evidence="4">
    <location>
        <begin position="220"/>
        <end position="248"/>
    </location>
</feature>
<keyword evidence="8" id="KW-1185">Reference proteome</keyword>
<dbReference type="InterPro" id="IPR036855">
    <property type="entry name" value="Znf_CCCH_sf"/>
</dbReference>
<feature type="compositionally biased region" description="Polar residues" evidence="5">
    <location>
        <begin position="113"/>
        <end position="130"/>
    </location>
</feature>
<accession>A0A9W8B2G9</accession>
<dbReference type="Gene3D" id="3.30.1370.210">
    <property type="match status" value="1"/>
</dbReference>
<evidence type="ECO:0000313" key="7">
    <source>
        <dbReference type="EMBL" id="KAJ1981472.1"/>
    </source>
</evidence>
<dbReference type="GO" id="GO:0008270">
    <property type="term" value="F:zinc ion binding"/>
    <property type="evidence" value="ECO:0007669"/>
    <property type="project" value="UniProtKB-KW"/>
</dbReference>